<reference evidence="1 2" key="1">
    <citation type="submission" date="2015-09" db="EMBL/GenBank/DDBJ databases">
        <title>Genome announcement of multiple Pseudomonas syringae strains.</title>
        <authorList>
            <person name="Thakur S."/>
            <person name="Wang P.W."/>
            <person name="Gong Y."/>
            <person name="Weir B.S."/>
            <person name="Guttman D.S."/>
        </authorList>
    </citation>
    <scope>NUCLEOTIDE SEQUENCE [LARGE SCALE GENOMIC DNA]</scope>
    <source>
        <strain evidence="1 2">ICMP9419</strain>
    </source>
</reference>
<dbReference type="EMBL" id="LJQD01000386">
    <property type="protein sequence ID" value="KPW92678.1"/>
    <property type="molecule type" value="Genomic_DNA"/>
</dbReference>
<evidence type="ECO:0000313" key="1">
    <source>
        <dbReference type="EMBL" id="KPW92678.1"/>
    </source>
</evidence>
<gene>
    <name evidence="1" type="ORF">ALO79_200370</name>
</gene>
<dbReference type="PATRIC" id="fig|264450.4.peg.949"/>
<comment type="caution">
    <text evidence="1">The sequence shown here is derived from an EMBL/GenBank/DDBJ whole genome shotgun (WGS) entry which is preliminary data.</text>
</comment>
<proteinExistence type="predicted"/>
<organism evidence="1 2">
    <name type="scientific">Pseudomonas syringae pv. castaneae</name>
    <dbReference type="NCBI Taxonomy" id="264450"/>
    <lineage>
        <taxon>Bacteria</taxon>
        <taxon>Pseudomonadati</taxon>
        <taxon>Pseudomonadota</taxon>
        <taxon>Gammaproteobacteria</taxon>
        <taxon>Pseudomonadales</taxon>
        <taxon>Pseudomonadaceae</taxon>
        <taxon>Pseudomonas</taxon>
        <taxon>Pseudomonas syringae</taxon>
    </lineage>
</organism>
<name>A0A0N8R4K9_PSESX</name>
<accession>A0A0N8R4K9</accession>
<dbReference type="AlphaFoldDB" id="A0A0N8R4K9"/>
<dbReference type="Proteomes" id="UP000050381">
    <property type="component" value="Unassembled WGS sequence"/>
</dbReference>
<protein>
    <submittedName>
        <fullName evidence="1">Uncharacterized protein</fullName>
    </submittedName>
</protein>
<evidence type="ECO:0000313" key="2">
    <source>
        <dbReference type="Proteomes" id="UP000050381"/>
    </source>
</evidence>
<sequence length="54" mass="6294">MFTKSQMDLFPTELYGWDVYQLDSSLHPEAILDIQYNEDMLVSNILISLVDKNV</sequence>